<evidence type="ECO:0000256" key="3">
    <source>
        <dbReference type="SAM" id="Phobius"/>
    </source>
</evidence>
<dbReference type="SUPFAM" id="SSF88713">
    <property type="entry name" value="Glycoside hydrolase/deacetylase"/>
    <property type="match status" value="1"/>
</dbReference>
<dbReference type="STRING" id="128403.WA1_44570"/>
<dbReference type="CDD" id="cd10918">
    <property type="entry name" value="CE4_NodB_like_5s_6s"/>
    <property type="match status" value="1"/>
</dbReference>
<dbReference type="Proteomes" id="UP000076925">
    <property type="component" value="Unassembled WGS sequence"/>
</dbReference>
<dbReference type="PANTHER" id="PTHR34216:SF3">
    <property type="entry name" value="POLY-BETA-1,6-N-ACETYL-D-GLUCOSAMINE N-DEACETYLASE"/>
    <property type="match status" value="1"/>
</dbReference>
<dbReference type="RefSeq" id="WP_017744793.1">
    <property type="nucleotide sequence ID" value="NZ_KQ976354.1"/>
</dbReference>
<dbReference type="GO" id="GO:0016810">
    <property type="term" value="F:hydrolase activity, acting on carbon-nitrogen (but not peptide) bonds"/>
    <property type="evidence" value="ECO:0007669"/>
    <property type="project" value="InterPro"/>
</dbReference>
<comment type="subcellular location">
    <subcellularLocation>
        <location evidence="1">Secreted</location>
    </subcellularLocation>
</comment>
<dbReference type="Gene3D" id="3.20.20.370">
    <property type="entry name" value="Glycoside hydrolase/deacetylase"/>
    <property type="match status" value="1"/>
</dbReference>
<accession>A0A139WWG6</accession>
<comment type="caution">
    <text evidence="5">The sequence shown here is derived from an EMBL/GenBank/DDBJ whole genome shotgun (WGS) entry which is preliminary data.</text>
</comment>
<dbReference type="Pfam" id="PF01522">
    <property type="entry name" value="Polysacc_deac_1"/>
    <property type="match status" value="1"/>
</dbReference>
<dbReference type="PANTHER" id="PTHR34216">
    <property type="match status" value="1"/>
</dbReference>
<feature type="domain" description="NodB homology" evidence="4">
    <location>
        <begin position="182"/>
        <end position="414"/>
    </location>
</feature>
<dbReference type="OrthoDB" id="9778320at2"/>
<name>A0A139WWG6_9CYAN</name>
<dbReference type="InterPro" id="IPR051398">
    <property type="entry name" value="Polysacch_Deacetylase"/>
</dbReference>
<keyword evidence="6" id="KW-1185">Reference proteome</keyword>
<sequence length="608" mass="66921">MKLKTNTYILKHLFLNLRPQSLFYTLICGLFAVSAFLPEPAVARRVRRVIEPQNTTEVSESCSNTDMGINNQFSLVASNFALMSTVVSQPKIGLTSLIESLGPYVFAFLNRSNGINLHERAKLAKVPILMYHDILPKKEVFFDVTPEELEAHFQLLKENGMTPITLDQLTTHLQTGVPLPEKPVLLTFDDGYGGHYEYVYPLLKKYGYPAVFSIYTKGVGNNVGRTHVSWEQLKEMVTDPLVTIASHSVSHPPDLTVLPSEEIKKEVVESKAILESNLGIPIRYFTYPVGKYDAQVANAVHEAGYQLALTMSDTDEKYAGASESLLAVSRFGQSRIREVITEAWGGPKLPSWKIGFDFTSPIQKNDVNIDKIPLVLVSGGKPITIHADSRYQVAEILNKSGTNAVAAIDGGFFSLKFLNSNVMIGPVYSQSTRQFVPGSAWDIQKIGGRPLVLINPHSVRYIPFDSTKHNTLEGIKAEMPDVTDAFVAAAWLVRDGQPQEASTFNGLYGFDIPRHRAFWGINQNKQPTIGVSLESVDSVSLGVALVKAGLQDVVMVDSGQSAALVYQGESLVRYEPRPVPHAVALLPPASATHKPCVLVQNKTKNRGT</sequence>
<gene>
    <name evidence="5" type="ORF">WA1_44570</name>
</gene>
<dbReference type="InterPro" id="IPR002509">
    <property type="entry name" value="NODB_dom"/>
</dbReference>
<proteinExistence type="predicted"/>
<dbReference type="EMBL" id="ANNX02000047">
    <property type="protein sequence ID" value="KYC36753.1"/>
    <property type="molecule type" value="Genomic_DNA"/>
</dbReference>
<evidence type="ECO:0000259" key="4">
    <source>
        <dbReference type="PROSITE" id="PS51677"/>
    </source>
</evidence>
<feature type="transmembrane region" description="Helical" evidence="3">
    <location>
        <begin position="21"/>
        <end position="38"/>
    </location>
</feature>
<keyword evidence="3" id="KW-0812">Transmembrane</keyword>
<dbReference type="AlphaFoldDB" id="A0A139WWG6"/>
<keyword evidence="3" id="KW-0472">Membrane</keyword>
<dbReference type="InterPro" id="IPR011330">
    <property type="entry name" value="Glyco_hydro/deAcase_b/a-brl"/>
</dbReference>
<reference evidence="5 6" key="1">
    <citation type="journal article" date="2013" name="Genome Biol. Evol.">
        <title>Genomes of Stigonematalean cyanobacteria (subsection V) and the evolution of oxygenic photosynthesis from prokaryotes to plastids.</title>
        <authorList>
            <person name="Dagan T."/>
            <person name="Roettger M."/>
            <person name="Stucken K."/>
            <person name="Landan G."/>
            <person name="Koch R."/>
            <person name="Major P."/>
            <person name="Gould S.B."/>
            <person name="Goremykin V.V."/>
            <person name="Rippka R."/>
            <person name="Tandeau de Marsac N."/>
            <person name="Gugger M."/>
            <person name="Lockhart P.J."/>
            <person name="Allen J.F."/>
            <person name="Brune I."/>
            <person name="Maus I."/>
            <person name="Puhler A."/>
            <person name="Martin W.F."/>
        </authorList>
    </citation>
    <scope>NUCLEOTIDE SEQUENCE [LARGE SCALE GENOMIC DNA]</scope>
    <source>
        <strain evidence="5 6">PCC 7110</strain>
    </source>
</reference>
<protein>
    <submittedName>
        <fullName evidence="5">Polysaccharide deacetylase</fullName>
    </submittedName>
</protein>
<evidence type="ECO:0000256" key="1">
    <source>
        <dbReference type="ARBA" id="ARBA00004613"/>
    </source>
</evidence>
<dbReference type="GO" id="GO:0005975">
    <property type="term" value="P:carbohydrate metabolic process"/>
    <property type="evidence" value="ECO:0007669"/>
    <property type="project" value="InterPro"/>
</dbReference>
<evidence type="ECO:0000256" key="2">
    <source>
        <dbReference type="ARBA" id="ARBA00022729"/>
    </source>
</evidence>
<keyword evidence="2" id="KW-0732">Signal</keyword>
<evidence type="ECO:0000313" key="5">
    <source>
        <dbReference type="EMBL" id="KYC36753.1"/>
    </source>
</evidence>
<evidence type="ECO:0000313" key="6">
    <source>
        <dbReference type="Proteomes" id="UP000076925"/>
    </source>
</evidence>
<dbReference type="PROSITE" id="PS51677">
    <property type="entry name" value="NODB"/>
    <property type="match status" value="1"/>
</dbReference>
<organism evidence="5 6">
    <name type="scientific">Scytonema hofmannii PCC 7110</name>
    <dbReference type="NCBI Taxonomy" id="128403"/>
    <lineage>
        <taxon>Bacteria</taxon>
        <taxon>Bacillati</taxon>
        <taxon>Cyanobacteriota</taxon>
        <taxon>Cyanophyceae</taxon>
        <taxon>Nostocales</taxon>
        <taxon>Scytonemataceae</taxon>
        <taxon>Scytonema</taxon>
    </lineage>
</organism>
<dbReference type="GO" id="GO:0005576">
    <property type="term" value="C:extracellular region"/>
    <property type="evidence" value="ECO:0007669"/>
    <property type="project" value="UniProtKB-SubCell"/>
</dbReference>
<keyword evidence="3" id="KW-1133">Transmembrane helix</keyword>